<dbReference type="EMBL" id="AP023095">
    <property type="protein sequence ID" value="BCE56380.1"/>
    <property type="molecule type" value="Genomic_DNA"/>
</dbReference>
<dbReference type="Gene3D" id="1.10.260.40">
    <property type="entry name" value="lambda repressor-like DNA-binding domains"/>
    <property type="match status" value="1"/>
</dbReference>
<accession>A0A809ZYY5</accession>
<dbReference type="SUPFAM" id="SSF47413">
    <property type="entry name" value="lambda repressor-like DNA-binding domains"/>
    <property type="match status" value="1"/>
</dbReference>
<dbReference type="GO" id="GO:0003677">
    <property type="term" value="F:DNA binding"/>
    <property type="evidence" value="ECO:0007669"/>
    <property type="project" value="InterPro"/>
</dbReference>
<proteinExistence type="predicted"/>
<reference evidence="2" key="1">
    <citation type="submission" date="2020-05" db="EMBL/GenBank/DDBJ databases">
        <title>Complete genome sequence of Bradyrhizobium diazoefficiens XF5 isolated from soybean nodule.</title>
        <authorList>
            <person name="Noda R."/>
            <person name="Kakizaki K."/>
            <person name="Minamisawa K."/>
        </authorList>
    </citation>
    <scope>NUCLEOTIDE SEQUENCE</scope>
    <source>
        <strain evidence="2">XF5</strain>
    </source>
</reference>
<dbReference type="AlphaFoldDB" id="A0A809ZYY5"/>
<sequence>MMQGGKKPPVLADLESKEAIAERLEIARIALGYATQQAFAASVQITPSKWNNYVAARDRIPLNVALELRKKHRLSLDWIYSADPTGLPLALARRIDEVSASVERSPTQPHRRKTGPQR</sequence>
<evidence type="ECO:0000313" key="2">
    <source>
        <dbReference type="EMBL" id="BCE56380.1"/>
    </source>
</evidence>
<evidence type="ECO:0008006" key="3">
    <source>
        <dbReference type="Google" id="ProtNLM"/>
    </source>
</evidence>
<dbReference type="InterPro" id="IPR010982">
    <property type="entry name" value="Lambda_DNA-bd_dom_sf"/>
</dbReference>
<name>A0A809ZYY5_9BRAD</name>
<feature type="region of interest" description="Disordered" evidence="1">
    <location>
        <begin position="98"/>
        <end position="118"/>
    </location>
</feature>
<protein>
    <recommendedName>
        <fullName evidence="3">XRE family transcriptional regulator</fullName>
    </recommendedName>
</protein>
<organism evidence="2">
    <name type="scientific">Bradyrhizobium diazoefficiens</name>
    <dbReference type="NCBI Taxonomy" id="1355477"/>
    <lineage>
        <taxon>Bacteria</taxon>
        <taxon>Pseudomonadati</taxon>
        <taxon>Pseudomonadota</taxon>
        <taxon>Alphaproteobacteria</taxon>
        <taxon>Hyphomicrobiales</taxon>
        <taxon>Nitrobacteraceae</taxon>
        <taxon>Bradyrhizobium</taxon>
    </lineage>
</organism>
<gene>
    <name evidence="2" type="ORF">XF5B_38920</name>
</gene>
<evidence type="ECO:0000256" key="1">
    <source>
        <dbReference type="SAM" id="MobiDB-lite"/>
    </source>
</evidence>
<feature type="compositionally biased region" description="Basic residues" evidence="1">
    <location>
        <begin position="109"/>
        <end position="118"/>
    </location>
</feature>